<evidence type="ECO:0000256" key="1">
    <source>
        <dbReference type="SAM" id="SignalP"/>
    </source>
</evidence>
<proteinExistence type="predicted"/>
<feature type="chain" id="PRO_5043910991" evidence="1">
    <location>
        <begin position="23"/>
        <end position="144"/>
    </location>
</feature>
<evidence type="ECO:0000313" key="3">
    <source>
        <dbReference type="Proteomes" id="UP000826195"/>
    </source>
</evidence>
<keyword evidence="1" id="KW-0732">Signal</keyword>
<sequence length="144" mass="16412">MGKNIKKISLVILVIFANVALSVTPDCSEITETYELTLKPDDQDVLKLARDSWNLLVSSGKNRGALKFINLGIEKAQVQVVGSERRYTILLQYDVGNSMNFYLNCYLFVWTDHSNINFIDCWPGFPYGKNINFTLILILNMNIK</sequence>
<name>A0AAV7IJQ2_COTGL</name>
<protein>
    <submittedName>
        <fullName evidence="2">Uncharacterized protein</fullName>
    </submittedName>
</protein>
<feature type="signal peptide" evidence="1">
    <location>
        <begin position="1"/>
        <end position="22"/>
    </location>
</feature>
<dbReference type="EMBL" id="JAHXZJ010001492">
    <property type="protein sequence ID" value="KAH0551955.1"/>
    <property type="molecule type" value="Genomic_DNA"/>
</dbReference>
<keyword evidence="3" id="KW-1185">Reference proteome</keyword>
<gene>
    <name evidence="2" type="ORF">KQX54_003412</name>
</gene>
<reference evidence="2 3" key="1">
    <citation type="journal article" date="2021" name="J. Hered.">
        <title>A chromosome-level genome assembly of the parasitoid wasp, Cotesia glomerata (Hymenoptera: Braconidae).</title>
        <authorList>
            <person name="Pinto B.J."/>
            <person name="Weis J.J."/>
            <person name="Gamble T."/>
            <person name="Ode P.J."/>
            <person name="Paul R."/>
            <person name="Zaspel J.M."/>
        </authorList>
    </citation>
    <scope>NUCLEOTIDE SEQUENCE [LARGE SCALE GENOMIC DNA]</scope>
    <source>
        <strain evidence="2">CgM1</strain>
    </source>
</reference>
<organism evidence="2 3">
    <name type="scientific">Cotesia glomerata</name>
    <name type="common">Lepidopteran parasitic wasp</name>
    <name type="synonym">Apanteles glomeratus</name>
    <dbReference type="NCBI Taxonomy" id="32391"/>
    <lineage>
        <taxon>Eukaryota</taxon>
        <taxon>Metazoa</taxon>
        <taxon>Ecdysozoa</taxon>
        <taxon>Arthropoda</taxon>
        <taxon>Hexapoda</taxon>
        <taxon>Insecta</taxon>
        <taxon>Pterygota</taxon>
        <taxon>Neoptera</taxon>
        <taxon>Endopterygota</taxon>
        <taxon>Hymenoptera</taxon>
        <taxon>Apocrita</taxon>
        <taxon>Ichneumonoidea</taxon>
        <taxon>Braconidae</taxon>
        <taxon>Microgastrinae</taxon>
        <taxon>Cotesia</taxon>
    </lineage>
</organism>
<dbReference type="AlphaFoldDB" id="A0AAV7IJQ2"/>
<comment type="caution">
    <text evidence="2">The sequence shown here is derived from an EMBL/GenBank/DDBJ whole genome shotgun (WGS) entry which is preliminary data.</text>
</comment>
<accession>A0AAV7IJQ2</accession>
<dbReference type="Proteomes" id="UP000826195">
    <property type="component" value="Unassembled WGS sequence"/>
</dbReference>
<evidence type="ECO:0000313" key="2">
    <source>
        <dbReference type="EMBL" id="KAH0551955.1"/>
    </source>
</evidence>